<dbReference type="NCBIfam" id="NF002010">
    <property type="entry name" value="PRK00811.1"/>
    <property type="match status" value="1"/>
</dbReference>
<sequence length="281" mass="32281">MDLWFTELYENASGYTIKIKETLYSGKSKYQQLDILQTEQLGKMMVLDGLIMLTEANEFSYHEMIAHVPMTAHPNPERVLIIGGGDGGTAREVLKHNCVKECVMVEIDELVIEKSKEFFPQIASAFDNTKLNLLVQDGFKYIEDNKNAFDVVIIDSTDPIGPAEPLFSEHFYKNVNACLKSDGLMSAQSESPYLYNEIIRQMYTDMGKAFPIVKMYTGYVPFYPTGMWSFAFASKKYHPYSKPRIDMIDKIDNLQYFNKEIYCTCFALPNFARKLLDEDDK</sequence>
<dbReference type="PANTHER" id="PTHR11558:SF11">
    <property type="entry name" value="SPERMIDINE SYNTHASE"/>
    <property type="match status" value="1"/>
</dbReference>
<comment type="subunit">
    <text evidence="5">Homodimer or homotetramer.</text>
</comment>
<comment type="pathway">
    <text evidence="5">Amine and polyamine biosynthesis; spermidine biosynthesis; spermidine from putrescine: step 1/1.</text>
</comment>
<accession>F8E6K5</accession>
<dbReference type="InterPro" id="IPR030374">
    <property type="entry name" value="PABS"/>
</dbReference>
<dbReference type="SUPFAM" id="SSF53335">
    <property type="entry name" value="S-adenosyl-L-methionine-dependent methyltransferases"/>
    <property type="match status" value="1"/>
</dbReference>
<keyword evidence="11" id="KW-1185">Reference proteome</keyword>
<feature type="binding site" evidence="5">
    <location>
        <position position="162"/>
    </location>
    <ligand>
        <name>S-methyl-5'-thioadenosine</name>
        <dbReference type="ChEBI" id="CHEBI:17509"/>
    </ligand>
</feature>
<dbReference type="GO" id="GO:0008295">
    <property type="term" value="P:spermidine biosynthetic process"/>
    <property type="evidence" value="ECO:0007669"/>
    <property type="project" value="UniProtKB-UniRule"/>
</dbReference>
<dbReference type="OrthoDB" id="9793120at2"/>
<dbReference type="NCBIfam" id="TIGR00417">
    <property type="entry name" value="speE"/>
    <property type="match status" value="1"/>
</dbReference>
<feature type="binding site" evidence="5">
    <location>
        <begin position="155"/>
        <end position="158"/>
    </location>
    <ligand>
        <name>spermidine</name>
        <dbReference type="ChEBI" id="CHEBI:57834"/>
    </ligand>
</feature>
<dbReference type="EMBL" id="CP002858">
    <property type="protein sequence ID" value="AEI14842.1"/>
    <property type="molecule type" value="Genomic_DNA"/>
</dbReference>
<feature type="binding site" evidence="5">
    <location>
        <begin position="137"/>
        <end position="138"/>
    </location>
    <ligand>
        <name>S-methyl-5'-thioadenosine</name>
        <dbReference type="ChEBI" id="CHEBI:17509"/>
    </ligand>
</feature>
<keyword evidence="4 5" id="KW-0620">Polyamine biosynthesis</keyword>
<dbReference type="InterPro" id="IPR035246">
    <property type="entry name" value="Spermidine_synt_N"/>
</dbReference>
<feature type="binding site" evidence="5">
    <location>
        <position position="86"/>
    </location>
    <ligand>
        <name>spermidine</name>
        <dbReference type="ChEBI" id="CHEBI:57834"/>
    </ligand>
</feature>
<dbReference type="CDD" id="cd02440">
    <property type="entry name" value="AdoMet_MTases"/>
    <property type="match status" value="1"/>
</dbReference>
<feature type="active site" description="Proton acceptor" evidence="5 6">
    <location>
        <position position="155"/>
    </location>
</feature>
<reference evidence="11" key="2">
    <citation type="submission" date="2011-06" db="EMBL/GenBank/DDBJ databases">
        <title>The complete genome of Flexistipes sinusarabici DSM 4947.</title>
        <authorList>
            <person name="Lucas S."/>
            <person name="Han J."/>
            <person name="Lapidus A."/>
            <person name="Bruce D."/>
            <person name="Goodwin L."/>
            <person name="Pitluck S."/>
            <person name="Peters L."/>
            <person name="Kyrpides N."/>
            <person name="Mavromatis K."/>
            <person name="Ivanova N."/>
            <person name="Mikhailova N."/>
            <person name="Chertkov O."/>
            <person name="Detter J.C."/>
            <person name="Tapia R."/>
            <person name="Han C."/>
            <person name="Land M."/>
            <person name="Hauser L."/>
            <person name="Markowitz V."/>
            <person name="Cheng J.-F."/>
            <person name="Hugenholtz P."/>
            <person name="Woyke T."/>
            <person name="Wu D."/>
            <person name="Spring S."/>
            <person name="Schroeder M."/>
            <person name="Brambilla E."/>
            <person name="Klenk H.-P."/>
            <person name="Eisen J.A."/>
        </authorList>
    </citation>
    <scope>NUCLEOTIDE SEQUENCE [LARGE SCALE GENOMIC DNA]</scope>
    <source>
        <strain evidence="11">DSM 4947 / MAS 10</strain>
    </source>
</reference>
<dbReference type="InterPro" id="IPR037163">
    <property type="entry name" value="Spermidine_synt_N_sf"/>
</dbReference>
<evidence type="ECO:0000259" key="9">
    <source>
        <dbReference type="PROSITE" id="PS51006"/>
    </source>
</evidence>
<dbReference type="UniPathway" id="UPA00248">
    <property type="reaction ID" value="UER00314"/>
</dbReference>
<feature type="binding site" evidence="5">
    <location>
        <position position="31"/>
    </location>
    <ligand>
        <name>S-methyl-5'-thioadenosine</name>
        <dbReference type="ChEBI" id="CHEBI:17509"/>
    </ligand>
</feature>
<name>F8E6K5_FLESM</name>
<dbReference type="STRING" id="717231.Flexsi_1187"/>
<dbReference type="InterPro" id="IPR001045">
    <property type="entry name" value="Spermi_synthase"/>
</dbReference>
<keyword evidence="2 5" id="KW-0808">Transferase</keyword>
<evidence type="ECO:0000313" key="10">
    <source>
        <dbReference type="EMBL" id="AEI14842.1"/>
    </source>
</evidence>
<comment type="catalytic activity">
    <reaction evidence="5 8">
        <text>S-adenosyl 3-(methylsulfanyl)propylamine + putrescine = S-methyl-5'-thioadenosine + spermidine + H(+)</text>
        <dbReference type="Rhea" id="RHEA:12721"/>
        <dbReference type="ChEBI" id="CHEBI:15378"/>
        <dbReference type="ChEBI" id="CHEBI:17509"/>
        <dbReference type="ChEBI" id="CHEBI:57443"/>
        <dbReference type="ChEBI" id="CHEBI:57834"/>
        <dbReference type="ChEBI" id="CHEBI:326268"/>
        <dbReference type="EC" id="2.5.1.16"/>
    </reaction>
</comment>
<evidence type="ECO:0000256" key="2">
    <source>
        <dbReference type="ARBA" id="ARBA00022679"/>
    </source>
</evidence>
<evidence type="ECO:0000256" key="3">
    <source>
        <dbReference type="ARBA" id="ARBA00023066"/>
    </source>
</evidence>
<comment type="function">
    <text evidence="5">Catalyzes the irreversible transfer of a propylamine group from the amino donor S-adenosylmethioninamine (decarboxy-AdoMet) to putrescine (1,4-diaminobutane) to yield spermidine.</text>
</comment>
<evidence type="ECO:0000256" key="1">
    <source>
        <dbReference type="ARBA" id="ARBA00007867"/>
    </source>
</evidence>
<feature type="binding site" evidence="5">
    <location>
        <position position="106"/>
    </location>
    <ligand>
        <name>S-methyl-5'-thioadenosine</name>
        <dbReference type="ChEBI" id="CHEBI:17509"/>
    </ligand>
</feature>
<dbReference type="GO" id="GO:0004766">
    <property type="term" value="F:spermidine synthase activity"/>
    <property type="evidence" value="ECO:0007669"/>
    <property type="project" value="UniProtKB-UniRule"/>
</dbReference>
<dbReference type="GO" id="GO:0005829">
    <property type="term" value="C:cytosol"/>
    <property type="evidence" value="ECO:0007669"/>
    <property type="project" value="TreeGrafter"/>
</dbReference>
<dbReference type="Pfam" id="PF17284">
    <property type="entry name" value="Spermine_synt_N"/>
    <property type="match status" value="1"/>
</dbReference>
<dbReference type="HOGENOM" id="CLU_048199_0_0_0"/>
<dbReference type="Pfam" id="PF01564">
    <property type="entry name" value="Spermine_synth"/>
    <property type="match status" value="1"/>
</dbReference>
<dbReference type="InterPro" id="IPR029063">
    <property type="entry name" value="SAM-dependent_MTases_sf"/>
</dbReference>
<evidence type="ECO:0000256" key="5">
    <source>
        <dbReference type="HAMAP-Rule" id="MF_00198"/>
    </source>
</evidence>
<feature type="binding site" evidence="5">
    <location>
        <position position="62"/>
    </location>
    <ligand>
        <name>spermidine</name>
        <dbReference type="ChEBI" id="CHEBI:57834"/>
    </ligand>
</feature>
<keyword evidence="3 5" id="KW-0745">Spermidine biosynthesis</keyword>
<dbReference type="Gene3D" id="3.40.50.150">
    <property type="entry name" value="Vaccinia Virus protein VP39"/>
    <property type="match status" value="1"/>
</dbReference>
<dbReference type="RefSeq" id="WP_013886328.1">
    <property type="nucleotide sequence ID" value="NC_015672.1"/>
</dbReference>
<evidence type="ECO:0000256" key="8">
    <source>
        <dbReference type="RuleBase" id="RU003837"/>
    </source>
</evidence>
<gene>
    <name evidence="5" type="primary">speE</name>
    <name evidence="10" type="ordered locus">Flexsi_1187</name>
</gene>
<dbReference type="AlphaFoldDB" id="F8E6K5"/>
<dbReference type="eggNOG" id="COG0421">
    <property type="taxonomic scope" value="Bacteria"/>
</dbReference>
<dbReference type="HAMAP" id="MF_00198">
    <property type="entry name" value="Spermidine_synth"/>
    <property type="match status" value="1"/>
</dbReference>
<comment type="similarity">
    <text evidence="1 5 7">Belongs to the spermidine/spermine synthase family.</text>
</comment>
<proteinExistence type="inferred from homology"/>
<evidence type="ECO:0000256" key="6">
    <source>
        <dbReference type="PROSITE-ProRule" id="PRU00354"/>
    </source>
</evidence>
<dbReference type="InterPro" id="IPR030373">
    <property type="entry name" value="PABS_CS"/>
</dbReference>
<evidence type="ECO:0000256" key="7">
    <source>
        <dbReference type="RuleBase" id="RU003836"/>
    </source>
</evidence>
<evidence type="ECO:0000256" key="4">
    <source>
        <dbReference type="ARBA" id="ARBA00023115"/>
    </source>
</evidence>
<dbReference type="PROSITE" id="PS01330">
    <property type="entry name" value="PABS_1"/>
    <property type="match status" value="1"/>
</dbReference>
<dbReference type="Gene3D" id="2.30.140.10">
    <property type="entry name" value="Spermidine synthase, tetramerisation domain"/>
    <property type="match status" value="1"/>
</dbReference>
<organism evidence="10 11">
    <name type="scientific">Flexistipes sinusarabici (strain ATCC 49648 / DSM 4947 / MAS 10)</name>
    <dbReference type="NCBI Taxonomy" id="717231"/>
    <lineage>
        <taxon>Bacteria</taxon>
        <taxon>Pseudomonadati</taxon>
        <taxon>Deferribacterota</taxon>
        <taxon>Deferribacteres</taxon>
        <taxon>Deferribacterales</taxon>
        <taxon>Flexistipitaceae</taxon>
        <taxon>Flexistipes</taxon>
    </lineage>
</organism>
<dbReference type="Proteomes" id="UP000006621">
    <property type="component" value="Chromosome"/>
</dbReference>
<dbReference type="PANTHER" id="PTHR11558">
    <property type="entry name" value="SPERMIDINE/SPERMINE SYNTHASE"/>
    <property type="match status" value="1"/>
</dbReference>
<reference evidence="10 11" key="1">
    <citation type="journal article" date="2011" name="Stand. Genomic Sci.">
        <title>Genome sequence of the moderately thermophilic halophile Flexistipes sinusarabici strain (MAS10).</title>
        <authorList>
            <person name="Lapidus A."/>
            <person name="Chertkov O."/>
            <person name="Nolan M."/>
            <person name="Lucas S."/>
            <person name="Hammon N."/>
            <person name="Deshpande S."/>
            <person name="Cheng J.F."/>
            <person name="Tapia R."/>
            <person name="Han C."/>
            <person name="Goodwin L."/>
            <person name="Pitluck S."/>
            <person name="Liolios K."/>
            <person name="Pagani I."/>
            <person name="Ivanova N."/>
            <person name="Huntemann M."/>
            <person name="Mavromatis K."/>
            <person name="Mikhailova N."/>
            <person name="Pati A."/>
            <person name="Chen A."/>
            <person name="Palaniappan K."/>
            <person name="Land M."/>
            <person name="Hauser L."/>
            <person name="Brambilla E.M."/>
            <person name="Rohde M."/>
            <person name="Abt B."/>
            <person name="Spring S."/>
            <person name="Goker M."/>
            <person name="Bristow J."/>
            <person name="Eisen J.A."/>
            <person name="Markowitz V."/>
            <person name="Hugenholtz P."/>
            <person name="Kyrpides N.C."/>
            <person name="Klenk H.P."/>
            <person name="Woyke T."/>
        </authorList>
    </citation>
    <scope>NUCLEOTIDE SEQUENCE [LARGE SCALE GENOMIC DNA]</scope>
    <source>
        <strain evidence="11">DSM 4947 / MAS 10</strain>
    </source>
</reference>
<dbReference type="EC" id="2.5.1.16" evidence="5"/>
<evidence type="ECO:0000313" key="11">
    <source>
        <dbReference type="Proteomes" id="UP000006621"/>
    </source>
</evidence>
<dbReference type="KEGG" id="fsi:Flexsi_1187"/>
<feature type="domain" description="PABS" evidence="9">
    <location>
        <begin position="2"/>
        <end position="235"/>
    </location>
</feature>
<protein>
    <recommendedName>
        <fullName evidence="5">Polyamine aminopropyltransferase</fullName>
    </recommendedName>
    <alternativeName>
        <fullName evidence="5">Putrescine aminopropyltransferase</fullName>
        <shortName evidence="5">PAPT</shortName>
    </alternativeName>
    <alternativeName>
        <fullName evidence="5">Spermidine synthase</fullName>
        <shortName evidence="5">SPDS</shortName>
        <shortName evidence="5">SPDSY</shortName>
        <ecNumber evidence="5">2.5.1.16</ecNumber>
    </alternativeName>
</protein>
<dbReference type="PROSITE" id="PS51006">
    <property type="entry name" value="PABS_2"/>
    <property type="match status" value="1"/>
</dbReference>